<organism evidence="2 3">
    <name type="scientific">Pyronema omphalodes (strain CBS 100304)</name>
    <name type="common">Pyronema confluens</name>
    <dbReference type="NCBI Taxonomy" id="1076935"/>
    <lineage>
        <taxon>Eukaryota</taxon>
        <taxon>Fungi</taxon>
        <taxon>Dikarya</taxon>
        <taxon>Ascomycota</taxon>
        <taxon>Pezizomycotina</taxon>
        <taxon>Pezizomycetes</taxon>
        <taxon>Pezizales</taxon>
        <taxon>Pyronemataceae</taxon>
        <taxon>Pyronema</taxon>
    </lineage>
</organism>
<gene>
    <name evidence="2" type="ORF">PCON_03391</name>
</gene>
<reference evidence="2 3" key="1">
    <citation type="journal article" date="2013" name="PLoS Genet.">
        <title>The genome and development-dependent transcriptomes of Pyronema confluens: a window into fungal evolution.</title>
        <authorList>
            <person name="Traeger S."/>
            <person name="Altegoer F."/>
            <person name="Freitag M."/>
            <person name="Gabaldon T."/>
            <person name="Kempken F."/>
            <person name="Kumar A."/>
            <person name="Marcet-Houben M."/>
            <person name="Poggeler S."/>
            <person name="Stajich J.E."/>
            <person name="Nowrousian M."/>
        </authorList>
    </citation>
    <scope>NUCLEOTIDE SEQUENCE [LARGE SCALE GENOMIC DNA]</scope>
    <source>
        <strain evidence="3">CBS 100304</strain>
        <tissue evidence="2">Vegetative mycelium</tissue>
    </source>
</reference>
<accession>U4KUJ0</accession>
<feature type="compositionally biased region" description="Polar residues" evidence="1">
    <location>
        <begin position="215"/>
        <end position="234"/>
    </location>
</feature>
<feature type="region of interest" description="Disordered" evidence="1">
    <location>
        <begin position="213"/>
        <end position="244"/>
    </location>
</feature>
<protein>
    <submittedName>
        <fullName evidence="2">Uncharacterized protein</fullName>
    </submittedName>
</protein>
<evidence type="ECO:0000313" key="3">
    <source>
        <dbReference type="Proteomes" id="UP000018144"/>
    </source>
</evidence>
<dbReference type="AlphaFoldDB" id="U4KUJ0"/>
<dbReference type="Proteomes" id="UP000018144">
    <property type="component" value="Unassembled WGS sequence"/>
</dbReference>
<keyword evidence="3" id="KW-1185">Reference proteome</keyword>
<evidence type="ECO:0000313" key="2">
    <source>
        <dbReference type="EMBL" id="CCX04727.1"/>
    </source>
</evidence>
<sequence>MAPRYGPAAHQYDPARRQYITPAEVSTFHQAVVDTIRRSSRKRCGRKPKVHKKTLSTMFWHSRRARWSATDSQLVAAKQEQDLSRGQGRIYGIKFKRCSSLSDAIRPVLDGLAAITNGLTDFTDDRVYTLRHLMEFQRSFREFLTRWTKYDFDLWLWQGDSGKLEDFYDSGFEDCEDDCENIDGYDYGVDGTLLLNVADITLDPSVNVAEAQIDAETTSSAPPANETQTNTDKAPSTPLIVNGDTTTGDNLSLDSLQDPALKPALPAVNLLAGLLAYSENFKNKFVDFNIARIFQQTIIANLTDDWPYLENILMNLYQFEKSLSDHIVKRQTAEKEGKRV</sequence>
<dbReference type="EMBL" id="HF935215">
    <property type="protein sequence ID" value="CCX04727.1"/>
    <property type="molecule type" value="Genomic_DNA"/>
</dbReference>
<proteinExistence type="predicted"/>
<name>U4KUJ0_PYROM</name>
<evidence type="ECO:0000256" key="1">
    <source>
        <dbReference type="SAM" id="MobiDB-lite"/>
    </source>
</evidence>